<dbReference type="EMBL" id="CP031078">
    <property type="protein sequence ID" value="AYF02367.1"/>
    <property type="molecule type" value="Genomic_DNA"/>
</dbReference>
<protein>
    <submittedName>
        <fullName evidence="1">Uncharacterized protein</fullName>
    </submittedName>
</protein>
<accession>A0A386UP16</accession>
<evidence type="ECO:0000313" key="2">
    <source>
        <dbReference type="Proteomes" id="UP000272010"/>
    </source>
</evidence>
<dbReference type="AlphaFoldDB" id="A0A386UP16"/>
<gene>
    <name evidence="1" type="ORF">PY32053_02776</name>
</gene>
<organism evidence="1 2">
    <name type="scientific">Paracoccus yeei</name>
    <dbReference type="NCBI Taxonomy" id="147645"/>
    <lineage>
        <taxon>Bacteria</taxon>
        <taxon>Pseudomonadati</taxon>
        <taxon>Pseudomonadota</taxon>
        <taxon>Alphaproteobacteria</taxon>
        <taxon>Rhodobacterales</taxon>
        <taxon>Paracoccaceae</taxon>
        <taxon>Paracoccus</taxon>
    </lineage>
</organism>
<sequence>MEALVGTVATGIWTTRKLGVLSRMTRLADTKSCGFPVTFPGFAPIRCKPKAG</sequence>
<dbReference type="Proteomes" id="UP000272010">
    <property type="component" value="Chromosome"/>
</dbReference>
<reference evidence="2" key="1">
    <citation type="submission" date="2018-07" db="EMBL/GenBank/DDBJ databases">
        <title>Genome Structure of the Opportunistic Pathogen Paracoccus yeei (Alphaproteobacteria) and Identification of Putative Virulence Factors.</title>
        <authorList>
            <person name="Lasek R."/>
            <person name="Szuplewska M."/>
            <person name="Mitura M."/>
            <person name="Decewicz P."/>
            <person name="Chmielowska C."/>
            <person name="Pawlot A."/>
            <person name="Sentkowska D."/>
            <person name="Czarnecki J."/>
            <person name="Bartosik D."/>
        </authorList>
    </citation>
    <scope>NUCLEOTIDE SEQUENCE [LARGE SCALE GENOMIC DNA]</scope>
    <source>
        <strain evidence="2">CCUG 32053</strain>
    </source>
</reference>
<proteinExistence type="predicted"/>
<evidence type="ECO:0000313" key="1">
    <source>
        <dbReference type="EMBL" id="AYF02367.1"/>
    </source>
</evidence>
<name>A0A386UP16_9RHOB</name>